<keyword evidence="1" id="KW-1185">Reference proteome</keyword>
<evidence type="ECO:0000313" key="2">
    <source>
        <dbReference type="RefSeq" id="XP_056695252.1"/>
    </source>
</evidence>
<organism evidence="1 2">
    <name type="scientific">Spinacia oleracea</name>
    <name type="common">Spinach</name>
    <dbReference type="NCBI Taxonomy" id="3562"/>
    <lineage>
        <taxon>Eukaryota</taxon>
        <taxon>Viridiplantae</taxon>
        <taxon>Streptophyta</taxon>
        <taxon>Embryophyta</taxon>
        <taxon>Tracheophyta</taxon>
        <taxon>Spermatophyta</taxon>
        <taxon>Magnoliopsida</taxon>
        <taxon>eudicotyledons</taxon>
        <taxon>Gunneridae</taxon>
        <taxon>Pentapetalae</taxon>
        <taxon>Caryophyllales</taxon>
        <taxon>Chenopodiaceae</taxon>
        <taxon>Chenopodioideae</taxon>
        <taxon>Anserineae</taxon>
        <taxon>Spinacia</taxon>
    </lineage>
</organism>
<proteinExistence type="predicted"/>
<dbReference type="RefSeq" id="XP_056695252.1">
    <property type="nucleotide sequence ID" value="XM_056839274.1"/>
</dbReference>
<sequence length="149" mass="17981">MEAIHHTRILMENYREKKKDLHMVFIDLEKDYDKVPREILWWPLSRKGIPRKYIDIIKDIYEGFSTSVRTTVGKTEEFPITIGVNEDDILLINETKEVEDFKLDLWRKLWNLGVLGLVETRWNMWSVILVESKTERQGDYLRWKNCPRL</sequence>
<dbReference type="GeneID" id="130469794"/>
<accession>A0ABM3RI09</accession>
<gene>
    <name evidence="2" type="primary">LOC130469794</name>
</gene>
<protein>
    <recommendedName>
        <fullName evidence="3">Reverse transcriptase domain-containing protein</fullName>
    </recommendedName>
</protein>
<name>A0ABM3RI09_SPIOL</name>
<evidence type="ECO:0000313" key="1">
    <source>
        <dbReference type="Proteomes" id="UP000813463"/>
    </source>
</evidence>
<dbReference type="Proteomes" id="UP000813463">
    <property type="component" value="Chromosome 3"/>
</dbReference>
<dbReference type="PANTHER" id="PTHR19446">
    <property type="entry name" value="REVERSE TRANSCRIPTASES"/>
    <property type="match status" value="1"/>
</dbReference>
<reference evidence="1" key="1">
    <citation type="journal article" date="2021" name="Nat. Commun.">
        <title>Genomic analyses provide insights into spinach domestication and the genetic basis of agronomic traits.</title>
        <authorList>
            <person name="Cai X."/>
            <person name="Sun X."/>
            <person name="Xu C."/>
            <person name="Sun H."/>
            <person name="Wang X."/>
            <person name="Ge C."/>
            <person name="Zhang Z."/>
            <person name="Wang Q."/>
            <person name="Fei Z."/>
            <person name="Jiao C."/>
            <person name="Wang Q."/>
        </authorList>
    </citation>
    <scope>NUCLEOTIDE SEQUENCE [LARGE SCALE GENOMIC DNA]</scope>
    <source>
        <strain evidence="1">cv. Varoflay</strain>
    </source>
</reference>
<evidence type="ECO:0008006" key="3">
    <source>
        <dbReference type="Google" id="ProtNLM"/>
    </source>
</evidence>
<reference evidence="2" key="2">
    <citation type="submission" date="2025-08" db="UniProtKB">
        <authorList>
            <consortium name="RefSeq"/>
        </authorList>
    </citation>
    <scope>IDENTIFICATION</scope>
    <source>
        <tissue evidence="2">Leaf</tissue>
    </source>
</reference>